<dbReference type="PANTHER" id="PTHR11705:SF119">
    <property type="entry name" value="OS02G0119300 PROTEIN"/>
    <property type="match status" value="1"/>
</dbReference>
<dbReference type="PANTHER" id="PTHR11705">
    <property type="entry name" value="PROTEASE FAMILY M14 CARBOXYPEPTIDASE A,B"/>
    <property type="match status" value="1"/>
</dbReference>
<dbReference type="STRING" id="857967.G0QKJ1"/>
<gene>
    <name evidence="5" type="ORF">IMG5_018620</name>
</gene>
<reference evidence="5 6" key="1">
    <citation type="submission" date="2011-07" db="EMBL/GenBank/DDBJ databases">
        <authorList>
            <person name="Coyne R."/>
            <person name="Brami D."/>
            <person name="Johnson J."/>
            <person name="Hostetler J."/>
            <person name="Hannick L."/>
            <person name="Clark T."/>
            <person name="Cassidy-Hanley D."/>
            <person name="Inman J."/>
        </authorList>
    </citation>
    <scope>NUCLEOTIDE SEQUENCE [LARGE SCALE GENOMIC DNA]</scope>
    <source>
        <strain evidence="5 6">G5</strain>
    </source>
</reference>
<dbReference type="OMA" id="ENSCELI"/>
<dbReference type="InParanoid" id="G0QKJ1"/>
<protein>
    <submittedName>
        <fullName evidence="5">Zinc carboxypeptidase family protein, putative</fullName>
        <ecNumber evidence="5">3.4.17.2</ecNumber>
    </submittedName>
</protein>
<evidence type="ECO:0000313" key="6">
    <source>
        <dbReference type="Proteomes" id="UP000008983"/>
    </source>
</evidence>
<comment type="caution">
    <text evidence="3">Lacks conserved residue(s) required for the propagation of feature annotation.</text>
</comment>
<dbReference type="GO" id="GO:0008270">
    <property type="term" value="F:zinc ion binding"/>
    <property type="evidence" value="ECO:0007669"/>
    <property type="project" value="InterPro"/>
</dbReference>
<feature type="non-terminal residue" evidence="5">
    <location>
        <position position="1"/>
    </location>
</feature>
<feature type="non-terminal residue" evidence="5">
    <location>
        <position position="261"/>
    </location>
</feature>
<dbReference type="SUPFAM" id="SSF53187">
    <property type="entry name" value="Zn-dependent exopeptidases"/>
    <property type="match status" value="1"/>
</dbReference>
<dbReference type="InterPro" id="IPR000834">
    <property type="entry name" value="Peptidase_M14"/>
</dbReference>
<keyword evidence="5" id="KW-0645">Protease</keyword>
<keyword evidence="5" id="KW-0121">Carboxypeptidase</keyword>
<dbReference type="GO" id="GO:0006508">
    <property type="term" value="P:proteolysis"/>
    <property type="evidence" value="ECO:0007669"/>
    <property type="project" value="InterPro"/>
</dbReference>
<evidence type="ECO:0000256" key="1">
    <source>
        <dbReference type="ARBA" id="ARBA00001947"/>
    </source>
</evidence>
<dbReference type="Proteomes" id="UP000008983">
    <property type="component" value="Unassembled WGS sequence"/>
</dbReference>
<keyword evidence="5" id="KW-0378">Hydrolase</keyword>
<comment type="cofactor">
    <cofactor evidence="1">
        <name>Zn(2+)</name>
        <dbReference type="ChEBI" id="CHEBI:29105"/>
    </cofactor>
</comment>
<dbReference type="EC" id="3.4.17.2" evidence="5"/>
<dbReference type="GeneID" id="14910457"/>
<dbReference type="PROSITE" id="PS52035">
    <property type="entry name" value="PEPTIDASE_M14"/>
    <property type="match status" value="1"/>
</dbReference>
<evidence type="ECO:0000259" key="4">
    <source>
        <dbReference type="PROSITE" id="PS52035"/>
    </source>
</evidence>
<evidence type="ECO:0000256" key="2">
    <source>
        <dbReference type="ARBA" id="ARBA00005988"/>
    </source>
</evidence>
<keyword evidence="6" id="KW-1185">Reference proteome</keyword>
<proteinExistence type="inferred from homology"/>
<dbReference type="EMBL" id="GL983168">
    <property type="protein sequence ID" value="EGR34266.1"/>
    <property type="molecule type" value="Genomic_DNA"/>
</dbReference>
<dbReference type="AlphaFoldDB" id="G0QKJ1"/>
<organism evidence="5 6">
    <name type="scientific">Ichthyophthirius multifiliis</name>
    <name type="common">White spot disease agent</name>
    <name type="synonym">Ich</name>
    <dbReference type="NCBI Taxonomy" id="5932"/>
    <lineage>
        <taxon>Eukaryota</taxon>
        <taxon>Sar</taxon>
        <taxon>Alveolata</taxon>
        <taxon>Ciliophora</taxon>
        <taxon>Intramacronucleata</taxon>
        <taxon>Oligohymenophorea</taxon>
        <taxon>Hymenostomatida</taxon>
        <taxon>Ophryoglenina</taxon>
        <taxon>Ichthyophthirius</taxon>
    </lineage>
</organism>
<comment type="similarity">
    <text evidence="2 3">Belongs to the peptidase M14 family.</text>
</comment>
<dbReference type="PRINTS" id="PR00765">
    <property type="entry name" value="CRBOXYPTASEA"/>
</dbReference>
<name>G0QKJ1_ICHMU</name>
<dbReference type="RefSeq" id="XP_004039570.1">
    <property type="nucleotide sequence ID" value="XM_004039522.1"/>
</dbReference>
<feature type="domain" description="Peptidase M14" evidence="4">
    <location>
        <begin position="17"/>
        <end position="261"/>
    </location>
</feature>
<dbReference type="GO" id="GO:0005615">
    <property type="term" value="C:extracellular space"/>
    <property type="evidence" value="ECO:0007669"/>
    <property type="project" value="TreeGrafter"/>
</dbReference>
<evidence type="ECO:0000256" key="3">
    <source>
        <dbReference type="PROSITE-ProRule" id="PRU01379"/>
    </source>
</evidence>
<dbReference type="GO" id="GO:0004181">
    <property type="term" value="F:metallocarboxypeptidase activity"/>
    <property type="evidence" value="ECO:0007669"/>
    <property type="project" value="UniProtKB-EC"/>
</dbReference>
<dbReference type="Gene3D" id="3.40.630.10">
    <property type="entry name" value="Zn peptidases"/>
    <property type="match status" value="1"/>
</dbReference>
<dbReference type="SMART" id="SM00631">
    <property type="entry name" value="Zn_pept"/>
    <property type="match status" value="1"/>
</dbReference>
<accession>G0QKJ1</accession>
<dbReference type="Pfam" id="PF00246">
    <property type="entry name" value="Peptidase_M14"/>
    <property type="match status" value="1"/>
</dbReference>
<evidence type="ECO:0000313" key="5">
    <source>
        <dbReference type="EMBL" id="EGR34266.1"/>
    </source>
</evidence>
<sequence length="261" mass="30603">TQWSTIQNMFSTGPIDGFFDQSTTLDLYRSVQRQFQQLACPLESVGNTEENRDIYLTCLTLLDKNNDLNNQQGVFINSLHHAREVMSLTMQLYTYAYLIYQYFQGDQQTIDFLKNNVIWFIPVVNVDGYEMLMQNFNDNDIKKNIRKNRKIEKQCEHNVLQGVDLNRNYGTAFGIDDIGSSPDPCSITYRGQQAFSAKETQNIQKFLDLRKNIKVAFNLHSYGNLWLVPFNYISDKENNLLKQMQKYYIIYQEFFAQANFS</sequence>
<dbReference type="eggNOG" id="KOG2650">
    <property type="taxonomic scope" value="Eukaryota"/>
</dbReference>
<dbReference type="OrthoDB" id="3626597at2759"/>